<gene>
    <name evidence="1" type="ORF">LIP63_02255</name>
</gene>
<dbReference type="RefSeq" id="WP_226790591.1">
    <property type="nucleotide sequence ID" value="NZ_BCXL01000084.1"/>
</dbReference>
<sequence length="55" mass="5732">MANVFNAGFHRAAQNVEHCGFAGAGCAELSYSGIPRDYALEIPVSAVSSLRCDSA</sequence>
<protein>
    <submittedName>
        <fullName evidence="1">Uncharacterized protein</fullName>
    </submittedName>
</protein>
<dbReference type="EMBL" id="JAJBPF010000004">
    <property type="protein sequence ID" value="MCB5644234.1"/>
    <property type="molecule type" value="Genomic_DNA"/>
</dbReference>
<accession>A0AAW4TYI2</accession>
<proteinExistence type="predicted"/>
<name>A0AAW4TYI2_BIFBR</name>
<comment type="caution">
    <text evidence="1">The sequence shown here is derived from an EMBL/GenBank/DDBJ whole genome shotgun (WGS) entry which is preliminary data.</text>
</comment>
<evidence type="ECO:0000313" key="1">
    <source>
        <dbReference type="EMBL" id="MCB5644234.1"/>
    </source>
</evidence>
<organism evidence="1 2">
    <name type="scientific">Bifidobacterium breve</name>
    <dbReference type="NCBI Taxonomy" id="1685"/>
    <lineage>
        <taxon>Bacteria</taxon>
        <taxon>Bacillati</taxon>
        <taxon>Actinomycetota</taxon>
        <taxon>Actinomycetes</taxon>
        <taxon>Bifidobacteriales</taxon>
        <taxon>Bifidobacteriaceae</taxon>
        <taxon>Bifidobacterium</taxon>
    </lineage>
</organism>
<reference evidence="1" key="1">
    <citation type="submission" date="2021-10" db="EMBL/GenBank/DDBJ databases">
        <title>Collection of gut derived symbiotic bacterial strains cultured from healthy donors.</title>
        <authorList>
            <person name="Lin H."/>
            <person name="Littmann E."/>
            <person name="Claire K."/>
            <person name="Pamer E."/>
        </authorList>
    </citation>
    <scope>NUCLEOTIDE SEQUENCE</scope>
    <source>
        <strain evidence="1">MSK.23.105</strain>
    </source>
</reference>
<dbReference type="AlphaFoldDB" id="A0AAW4TYI2"/>
<dbReference type="Proteomes" id="UP001198148">
    <property type="component" value="Unassembled WGS sequence"/>
</dbReference>
<evidence type="ECO:0000313" key="2">
    <source>
        <dbReference type="Proteomes" id="UP001198148"/>
    </source>
</evidence>